<evidence type="ECO:0000313" key="5">
    <source>
        <dbReference type="WBParaSite" id="OFLC_0001143601-mRNA-1"/>
    </source>
</evidence>
<feature type="domain" description="ACB" evidence="2">
    <location>
        <begin position="31"/>
        <end position="72"/>
    </location>
</feature>
<organism evidence="5">
    <name type="scientific">Onchocerca flexuosa</name>
    <dbReference type="NCBI Taxonomy" id="387005"/>
    <lineage>
        <taxon>Eukaryota</taxon>
        <taxon>Metazoa</taxon>
        <taxon>Ecdysozoa</taxon>
        <taxon>Nematoda</taxon>
        <taxon>Chromadorea</taxon>
        <taxon>Rhabditida</taxon>
        <taxon>Spirurina</taxon>
        <taxon>Spiruromorpha</taxon>
        <taxon>Filarioidea</taxon>
        <taxon>Onchocercidae</taxon>
        <taxon>Onchocerca</taxon>
    </lineage>
</organism>
<gene>
    <name evidence="3" type="ORF">OFLC_LOCUS11432</name>
</gene>
<dbReference type="AlphaFoldDB" id="A0A183HVC4"/>
<proteinExistence type="predicted"/>
<feature type="compositionally biased region" description="Acidic residues" evidence="1">
    <location>
        <begin position="16"/>
        <end position="27"/>
    </location>
</feature>
<name>A0A183HVC4_9BILA</name>
<dbReference type="SUPFAM" id="SSF47027">
    <property type="entry name" value="Acyl-CoA binding protein"/>
    <property type="match status" value="1"/>
</dbReference>
<dbReference type="Proteomes" id="UP000267606">
    <property type="component" value="Unassembled WGS sequence"/>
</dbReference>
<reference evidence="3 4" key="2">
    <citation type="submission" date="2018-11" db="EMBL/GenBank/DDBJ databases">
        <authorList>
            <consortium name="Pathogen Informatics"/>
        </authorList>
    </citation>
    <scope>NUCLEOTIDE SEQUENCE [LARGE SCALE GENOMIC DNA]</scope>
</reference>
<sequence>MFVYQLLKWTSGSSNSEDEEQEPEEEISEKLAAEFASACTYLPVAFNDGLVSHEDQLYFYARYKLVTHGKAG</sequence>
<dbReference type="InterPro" id="IPR035984">
    <property type="entry name" value="Acyl-CoA-binding_sf"/>
</dbReference>
<protein>
    <submittedName>
        <fullName evidence="5">ACB domain-containing protein</fullName>
    </submittedName>
</protein>
<reference evidence="5" key="1">
    <citation type="submission" date="2016-06" db="UniProtKB">
        <authorList>
            <consortium name="WormBaseParasite"/>
        </authorList>
    </citation>
    <scope>IDENTIFICATION</scope>
</reference>
<dbReference type="STRING" id="387005.A0A183HVC4"/>
<feature type="region of interest" description="Disordered" evidence="1">
    <location>
        <begin position="9"/>
        <end position="28"/>
    </location>
</feature>
<accession>A0A183HVC4</accession>
<keyword evidence="4" id="KW-1185">Reference proteome</keyword>
<dbReference type="PROSITE" id="PS51228">
    <property type="entry name" value="ACB_2"/>
    <property type="match status" value="1"/>
</dbReference>
<evidence type="ECO:0000259" key="2">
    <source>
        <dbReference type="PROSITE" id="PS51228"/>
    </source>
</evidence>
<evidence type="ECO:0000313" key="3">
    <source>
        <dbReference type="EMBL" id="VDO76419.1"/>
    </source>
</evidence>
<dbReference type="WBParaSite" id="OFLC_0001143601-mRNA-1">
    <property type="protein sequence ID" value="OFLC_0001143601-mRNA-1"/>
    <property type="gene ID" value="OFLC_0001143601"/>
</dbReference>
<dbReference type="GO" id="GO:0000062">
    <property type="term" value="F:fatty-acyl-CoA binding"/>
    <property type="evidence" value="ECO:0007669"/>
    <property type="project" value="InterPro"/>
</dbReference>
<dbReference type="EMBL" id="UZAJ01016502">
    <property type="protein sequence ID" value="VDO76419.1"/>
    <property type="molecule type" value="Genomic_DNA"/>
</dbReference>
<dbReference type="InterPro" id="IPR000582">
    <property type="entry name" value="Acyl-CoA-binding_protein"/>
</dbReference>
<evidence type="ECO:0000256" key="1">
    <source>
        <dbReference type="SAM" id="MobiDB-lite"/>
    </source>
</evidence>
<evidence type="ECO:0000313" key="4">
    <source>
        <dbReference type="Proteomes" id="UP000267606"/>
    </source>
</evidence>